<feature type="region of interest" description="Disordered" evidence="1">
    <location>
        <begin position="1"/>
        <end position="48"/>
    </location>
</feature>
<dbReference type="AlphaFoldDB" id="A0A6G0X080"/>
<reference evidence="2 3" key="1">
    <citation type="submission" date="2019-07" db="EMBL/GenBank/DDBJ databases">
        <title>Genomics analysis of Aphanomyces spp. identifies a new class of oomycete effector associated with host adaptation.</title>
        <authorList>
            <person name="Gaulin E."/>
        </authorList>
    </citation>
    <scope>NUCLEOTIDE SEQUENCE [LARGE SCALE GENOMIC DNA]</scope>
    <source>
        <strain evidence="2 3">ATCC 201684</strain>
    </source>
</reference>
<evidence type="ECO:0000256" key="1">
    <source>
        <dbReference type="SAM" id="MobiDB-lite"/>
    </source>
</evidence>
<feature type="compositionally biased region" description="Basic and acidic residues" evidence="1">
    <location>
        <begin position="298"/>
        <end position="309"/>
    </location>
</feature>
<dbReference type="Proteomes" id="UP000481153">
    <property type="component" value="Unassembled WGS sequence"/>
</dbReference>
<feature type="region of interest" description="Disordered" evidence="1">
    <location>
        <begin position="411"/>
        <end position="664"/>
    </location>
</feature>
<organism evidence="2 3">
    <name type="scientific">Aphanomyces euteiches</name>
    <dbReference type="NCBI Taxonomy" id="100861"/>
    <lineage>
        <taxon>Eukaryota</taxon>
        <taxon>Sar</taxon>
        <taxon>Stramenopiles</taxon>
        <taxon>Oomycota</taxon>
        <taxon>Saprolegniomycetes</taxon>
        <taxon>Saprolegniales</taxon>
        <taxon>Verrucalvaceae</taxon>
        <taxon>Aphanomyces</taxon>
    </lineage>
</organism>
<feature type="compositionally biased region" description="Low complexity" evidence="1">
    <location>
        <begin position="597"/>
        <end position="640"/>
    </location>
</feature>
<keyword evidence="3" id="KW-1185">Reference proteome</keyword>
<evidence type="ECO:0000313" key="2">
    <source>
        <dbReference type="EMBL" id="KAF0733180.1"/>
    </source>
</evidence>
<feature type="compositionally biased region" description="Low complexity" evidence="1">
    <location>
        <begin position="267"/>
        <end position="282"/>
    </location>
</feature>
<accession>A0A6G0X080</accession>
<feature type="compositionally biased region" description="Basic and acidic residues" evidence="1">
    <location>
        <begin position="32"/>
        <end position="41"/>
    </location>
</feature>
<feature type="compositionally biased region" description="Low complexity" evidence="1">
    <location>
        <begin position="225"/>
        <end position="234"/>
    </location>
</feature>
<comment type="caution">
    <text evidence="2">The sequence shown here is derived from an EMBL/GenBank/DDBJ whole genome shotgun (WGS) entry which is preliminary data.</text>
</comment>
<feature type="compositionally biased region" description="Pro residues" evidence="1">
    <location>
        <begin position="235"/>
        <end position="253"/>
    </location>
</feature>
<feature type="compositionally biased region" description="Polar residues" evidence="1">
    <location>
        <begin position="419"/>
        <end position="432"/>
    </location>
</feature>
<feature type="compositionally biased region" description="Low complexity" evidence="1">
    <location>
        <begin position="355"/>
        <end position="381"/>
    </location>
</feature>
<gene>
    <name evidence="2" type="ORF">Ae201684_009997</name>
</gene>
<feature type="compositionally biased region" description="Polar residues" evidence="1">
    <location>
        <begin position="861"/>
        <end position="877"/>
    </location>
</feature>
<protein>
    <submittedName>
        <fullName evidence="2">Uncharacterized protein</fullName>
    </submittedName>
</protein>
<feature type="region of interest" description="Disordered" evidence="1">
    <location>
        <begin position="734"/>
        <end position="877"/>
    </location>
</feature>
<feature type="compositionally biased region" description="Low complexity" evidence="1">
    <location>
        <begin position="648"/>
        <end position="661"/>
    </location>
</feature>
<proteinExistence type="predicted"/>
<feature type="compositionally biased region" description="Low complexity" evidence="1">
    <location>
        <begin position="560"/>
        <end position="579"/>
    </location>
</feature>
<feature type="compositionally biased region" description="Low complexity" evidence="1">
    <location>
        <begin position="114"/>
        <end position="126"/>
    </location>
</feature>
<dbReference type="VEuPathDB" id="FungiDB:AeMF1_012821"/>
<dbReference type="EMBL" id="VJMJ01000126">
    <property type="protein sequence ID" value="KAF0733180.1"/>
    <property type="molecule type" value="Genomic_DNA"/>
</dbReference>
<evidence type="ECO:0000313" key="3">
    <source>
        <dbReference type="Proteomes" id="UP000481153"/>
    </source>
</evidence>
<name>A0A6G0X080_9STRA</name>
<feature type="region of interest" description="Disordered" evidence="1">
    <location>
        <begin position="81"/>
        <end position="396"/>
    </location>
</feature>
<feature type="compositionally biased region" description="Polar residues" evidence="1">
    <location>
        <begin position="580"/>
        <end position="593"/>
    </location>
</feature>
<feature type="compositionally biased region" description="Polar residues" evidence="1">
    <location>
        <begin position="501"/>
        <end position="537"/>
    </location>
</feature>
<sequence>MSSRKEYNLQKGLQAKQLIDDVAKPQSPRNRTNKEVARIRETCPPGTPDERIALILQQTKGDAQKIQLAVSELWENNVQDEWATVSSKKQPKKKHEDKPAAQHRHNKDANAFHGANASNDAAPSSNGGRGRGNARSGRGNDSRDASRGGRGGRGGRGRSAPAHSRHEKDEAQPVEEEESTPAAQNTDEEEAKPKQSKPETSAPVAPAPVLSGAWAKTPSFVKQNKPASPKKTAPAPQPVPQAKPQSPKKPPAPANWDVSKDTKLEDTTPPASTPTTTSWPPSNESKQQSGGWPRSPKKKEEPEPAKLEPDATIASWGASLESSKAQGSADWDATPAWTRTSPMLTPAFGSPKATSSFSPKPIQSPKSPRQQQQSPFPTSPKETTTEARQNKFSMGRWEAIVEPELSLQFGSFSMDMDTPSANWANTSSTPSNAGWPAASPKKTQEAATHTPVKSPRATTTTTAPPGLSESSPKHSPRKFQNAPPNAPSPAALPKPDEVKQRQQTTPSSRPLTQQPQYNSTPAATANQTKLNTPQAAFSSPLYPNHPASYNQYSVGMSARSQPSTSAPSTQPTTPSSASSHLQGSIGKQHSNHGARNAGPAPATSSTAGTGGMTQNQPLSNPAPSANAPNAQQTSNVNAPPHQQPPHVAPYQHLPPHSYHPQYAPPPPPGMAMPYNPYNYNPQYYPQQGYPHGYYSNPQYPQYSPRQYPPRGNIPYGMDAPGFSNPPNVPLGYQDPSLAHPSEYGQGFGDFVHGQQLHPQVPHHHMQPGAGGKPQGNAPLSGNGRPGDPANNGYNAGGQPSRDHTQSPPVPAGQTNPGGYGQQHYGNWAGQYNQPLGGWGGHHQQPPIQGYPPHQGAYRSYNGANVNADTGNQTAWNS</sequence>
<feature type="compositionally biased region" description="Basic and acidic residues" evidence="1">
    <location>
        <begin position="138"/>
        <end position="147"/>
    </location>
</feature>